<name>A0A6A6TP06_9PLEO</name>
<feature type="region of interest" description="Disordered" evidence="2">
    <location>
        <begin position="94"/>
        <end position="162"/>
    </location>
</feature>
<dbReference type="Proteomes" id="UP000799324">
    <property type="component" value="Unassembled WGS sequence"/>
</dbReference>
<feature type="compositionally biased region" description="Basic and acidic residues" evidence="2">
    <location>
        <begin position="249"/>
        <end position="259"/>
    </location>
</feature>
<feature type="compositionally biased region" description="Basic residues" evidence="2">
    <location>
        <begin position="523"/>
        <end position="534"/>
    </location>
</feature>
<dbReference type="PANTHER" id="PTHR23295:SF6">
    <property type="entry name" value="NEOSIN, ISOFORM A"/>
    <property type="match status" value="1"/>
</dbReference>
<dbReference type="OrthoDB" id="10044938at2759"/>
<dbReference type="InterPro" id="IPR012677">
    <property type="entry name" value="Nucleotide-bd_a/b_plait_sf"/>
</dbReference>
<evidence type="ECO:0000256" key="1">
    <source>
        <dbReference type="PROSITE-ProRule" id="PRU00176"/>
    </source>
</evidence>
<evidence type="ECO:0000259" key="3">
    <source>
        <dbReference type="PROSITE" id="PS50102"/>
    </source>
</evidence>
<feature type="region of interest" description="Disordered" evidence="2">
    <location>
        <begin position="416"/>
        <end position="552"/>
    </location>
</feature>
<dbReference type="SUPFAM" id="SSF54928">
    <property type="entry name" value="RNA-binding domain, RBD"/>
    <property type="match status" value="1"/>
</dbReference>
<dbReference type="Gene3D" id="3.30.70.330">
    <property type="match status" value="1"/>
</dbReference>
<feature type="region of interest" description="Disordered" evidence="2">
    <location>
        <begin position="1"/>
        <end position="78"/>
    </location>
</feature>
<feature type="compositionally biased region" description="Polar residues" evidence="2">
    <location>
        <begin position="279"/>
        <end position="310"/>
    </location>
</feature>
<dbReference type="InterPro" id="IPR052600">
    <property type="entry name" value="Nuc_rcpt_coact/corep"/>
</dbReference>
<gene>
    <name evidence="4" type="ORF">K491DRAFT_586856</name>
</gene>
<dbReference type="Pfam" id="PF00076">
    <property type="entry name" value="RRM_1"/>
    <property type="match status" value="1"/>
</dbReference>
<feature type="region of interest" description="Disordered" evidence="2">
    <location>
        <begin position="215"/>
        <end position="331"/>
    </location>
</feature>
<dbReference type="EMBL" id="MU004293">
    <property type="protein sequence ID" value="KAF2661540.1"/>
    <property type="molecule type" value="Genomic_DNA"/>
</dbReference>
<dbReference type="SMART" id="SM00360">
    <property type="entry name" value="RRM"/>
    <property type="match status" value="1"/>
</dbReference>
<feature type="region of interest" description="Disordered" evidence="2">
    <location>
        <begin position="669"/>
        <end position="716"/>
    </location>
</feature>
<dbReference type="PROSITE" id="PS50102">
    <property type="entry name" value="RRM"/>
    <property type="match status" value="1"/>
</dbReference>
<evidence type="ECO:0000313" key="5">
    <source>
        <dbReference type="Proteomes" id="UP000799324"/>
    </source>
</evidence>
<feature type="compositionally biased region" description="Low complexity" evidence="2">
    <location>
        <begin position="59"/>
        <end position="78"/>
    </location>
</feature>
<evidence type="ECO:0000313" key="4">
    <source>
        <dbReference type="EMBL" id="KAF2661540.1"/>
    </source>
</evidence>
<sequence length="831" mass="90590">MISSPPQEAEHIRGKTLTPESPKPVHYPSPANIPILEKQMDPMFNEPPLSIGTPASFHSYPQQTQTPSAQSSASYYAEQQPAANYQNIASHGSVDATPVGYPPSMGYNGGGLGAQQQSQDTSAAIQSLQNALHNPPAASPYSETKYAPQQDTRSTYAPNYDPNAYAAHQTQAQPSQGHQQFQNPVSAGAGVNYQSLLNSLSPTAYNGASDRYGAPAMSVQPAQSHGQTPISALPAGANLPPRPPAQDRNATHPSDDIRSYHPHSQKPSNNQFRAPGQLQPLNIRSGGSNSMEPYSATRSNHSPSTSNYGQRHSVDRRSETPGDDEDSRWPPEVNRLYEEFLDDERRYVTDGQWDQFPFGSRLFIGNLPTEKVTKRDIFHRFYRHGRLGQISIKQAYGFVQFMDTASCSKALEAEQGQAVRGRKMHLEVSKPQRNTKKADAHANDRNAPRRRSRSPDYTRGGTGNQSRNADRYSGSSSNVMSPRDRDNRRIRDDYRPPRSPSPQRGGRGMRGSGQGRDRYEPRRRSRSRSPRRYRSPSPRRDSNDDLPLPYRAPHQIPDIQVLVINEGLPRDYIRWVEDSFRQQGLKADVLILSPRLSEGAVIRRQIVEGVLAIVKLNTATLSKSKVNLQVFDRRGGAGNVQFNEYADLEPATAAALVLNAKQNAVQPVQAPPAPAYGHQYSTPSAPPSYGNPGPPPAQYPPAAASNPPNFSNLISGLDSNGLSQLLGAMSQNNASQPAPSQPAALSPDLARLLVSVSSPTQASSYAGTPQAAPQGYANMFQNASLASLLGGQTPSQQPAMVAPPVQTPTQATLTGQPDMTEIMAQLAKYQR</sequence>
<feature type="compositionally biased region" description="Basic and acidic residues" evidence="2">
    <location>
        <begin position="424"/>
        <end position="447"/>
    </location>
</feature>
<dbReference type="InterPro" id="IPR035979">
    <property type="entry name" value="RBD_domain_sf"/>
</dbReference>
<evidence type="ECO:0000256" key="2">
    <source>
        <dbReference type="SAM" id="MobiDB-lite"/>
    </source>
</evidence>
<dbReference type="AlphaFoldDB" id="A0A6A6TP06"/>
<accession>A0A6A6TP06</accession>
<dbReference type="InterPro" id="IPR000504">
    <property type="entry name" value="RRM_dom"/>
</dbReference>
<feature type="compositionally biased region" description="Polar residues" evidence="2">
    <location>
        <begin position="220"/>
        <end position="230"/>
    </location>
</feature>
<dbReference type="PANTHER" id="PTHR23295">
    <property type="entry name" value="NUCLEAR RECEPTOR COACTIVATOR 5-RELATED"/>
    <property type="match status" value="1"/>
</dbReference>
<feature type="compositionally biased region" description="Polar residues" evidence="2">
    <location>
        <begin position="114"/>
        <end position="132"/>
    </location>
</feature>
<feature type="compositionally biased region" description="Basic and acidic residues" evidence="2">
    <location>
        <begin position="482"/>
        <end position="496"/>
    </location>
</feature>
<feature type="compositionally biased region" description="Gly residues" evidence="2">
    <location>
        <begin position="505"/>
        <end position="514"/>
    </location>
</feature>
<feature type="domain" description="RRM" evidence="3">
    <location>
        <begin position="360"/>
        <end position="431"/>
    </location>
</feature>
<proteinExistence type="predicted"/>
<feature type="compositionally biased region" description="Low complexity" evidence="2">
    <location>
        <begin position="700"/>
        <end position="712"/>
    </location>
</feature>
<protein>
    <recommendedName>
        <fullName evidence="3">RRM domain-containing protein</fullName>
    </recommendedName>
</protein>
<reference evidence="4" key="1">
    <citation type="journal article" date="2020" name="Stud. Mycol.">
        <title>101 Dothideomycetes genomes: a test case for predicting lifestyles and emergence of pathogens.</title>
        <authorList>
            <person name="Haridas S."/>
            <person name="Albert R."/>
            <person name="Binder M."/>
            <person name="Bloem J."/>
            <person name="Labutti K."/>
            <person name="Salamov A."/>
            <person name="Andreopoulos B."/>
            <person name="Baker S."/>
            <person name="Barry K."/>
            <person name="Bills G."/>
            <person name="Bluhm B."/>
            <person name="Cannon C."/>
            <person name="Castanera R."/>
            <person name="Culley D."/>
            <person name="Daum C."/>
            <person name="Ezra D."/>
            <person name="Gonzalez J."/>
            <person name="Henrissat B."/>
            <person name="Kuo A."/>
            <person name="Liang C."/>
            <person name="Lipzen A."/>
            <person name="Lutzoni F."/>
            <person name="Magnuson J."/>
            <person name="Mondo S."/>
            <person name="Nolan M."/>
            <person name="Ohm R."/>
            <person name="Pangilinan J."/>
            <person name="Park H.-J."/>
            <person name="Ramirez L."/>
            <person name="Alfaro M."/>
            <person name="Sun H."/>
            <person name="Tritt A."/>
            <person name="Yoshinaga Y."/>
            <person name="Zwiers L.-H."/>
            <person name="Turgeon B."/>
            <person name="Goodwin S."/>
            <person name="Spatafora J."/>
            <person name="Crous P."/>
            <person name="Grigoriev I."/>
        </authorList>
    </citation>
    <scope>NUCLEOTIDE SEQUENCE</scope>
    <source>
        <strain evidence="4">CBS 122681</strain>
    </source>
</reference>
<dbReference type="GO" id="GO:0003723">
    <property type="term" value="F:RNA binding"/>
    <property type="evidence" value="ECO:0007669"/>
    <property type="project" value="UniProtKB-UniRule"/>
</dbReference>
<keyword evidence="1" id="KW-0694">RNA-binding</keyword>
<keyword evidence="5" id="KW-1185">Reference proteome</keyword>
<organism evidence="4 5">
    <name type="scientific">Lophiostoma macrostomum CBS 122681</name>
    <dbReference type="NCBI Taxonomy" id="1314788"/>
    <lineage>
        <taxon>Eukaryota</taxon>
        <taxon>Fungi</taxon>
        <taxon>Dikarya</taxon>
        <taxon>Ascomycota</taxon>
        <taxon>Pezizomycotina</taxon>
        <taxon>Dothideomycetes</taxon>
        <taxon>Pleosporomycetidae</taxon>
        <taxon>Pleosporales</taxon>
        <taxon>Lophiostomataceae</taxon>
        <taxon>Lophiostoma</taxon>
    </lineage>
</organism>